<dbReference type="Pfam" id="PF00005">
    <property type="entry name" value="ABC_tran"/>
    <property type="match status" value="1"/>
</dbReference>
<sequence>MQLTVVCLVRRNIKLKIIGQEITKYYGKNQVLYHCNFEITSNQPGVTGLIGPNGAGKSTLMRMLGGITEPNAGKLLIENKSISNAYDYSAWAQRNSYYVPTGERGLRNKLSTKDNLKYFAALRGKFVPKCLKLLYDTAIDFDAEYLIDKEFDQMSTGQKKKSELMVAVAIGARLLLLDEPSNGLDIDSQANLMQFIQNISNGNNKKVIVSSHDPSLLANVVSQYIFIADGHILKTLNKSLDELELRQIYQHLYNRGA</sequence>
<evidence type="ECO:0000313" key="5">
    <source>
        <dbReference type="EMBL" id="KRM79207.1"/>
    </source>
</evidence>
<dbReference type="EMBL" id="AYYK01000004">
    <property type="protein sequence ID" value="KRM79207.1"/>
    <property type="molecule type" value="Genomic_DNA"/>
</dbReference>
<keyword evidence="1" id="KW-0813">Transport</keyword>
<proteinExistence type="predicted"/>
<evidence type="ECO:0000256" key="3">
    <source>
        <dbReference type="ARBA" id="ARBA00022840"/>
    </source>
</evidence>
<reference evidence="5 6" key="1">
    <citation type="journal article" date="2015" name="Genome Announc.">
        <title>Expanding the biotechnology potential of lactobacilli through comparative genomics of 213 strains and associated genera.</title>
        <authorList>
            <person name="Sun Z."/>
            <person name="Harris H.M."/>
            <person name="McCann A."/>
            <person name="Guo C."/>
            <person name="Argimon S."/>
            <person name="Zhang W."/>
            <person name="Yang X."/>
            <person name="Jeffery I.B."/>
            <person name="Cooney J.C."/>
            <person name="Kagawa T.F."/>
            <person name="Liu W."/>
            <person name="Song Y."/>
            <person name="Salvetti E."/>
            <person name="Wrobel A."/>
            <person name="Rasinkangas P."/>
            <person name="Parkhill J."/>
            <person name="Rea M.C."/>
            <person name="O'Sullivan O."/>
            <person name="Ritari J."/>
            <person name="Douillard F.P."/>
            <person name="Paul Ross R."/>
            <person name="Yang R."/>
            <person name="Briner A.E."/>
            <person name="Felis G.E."/>
            <person name="de Vos W.M."/>
            <person name="Barrangou R."/>
            <person name="Klaenhammer T.R."/>
            <person name="Caufield P.W."/>
            <person name="Cui Y."/>
            <person name="Zhang H."/>
            <person name="O'Toole P.W."/>
        </authorList>
    </citation>
    <scope>NUCLEOTIDE SEQUENCE [LARGE SCALE GENOMIC DNA]</scope>
    <source>
        <strain evidence="5 6">DSM 20335</strain>
    </source>
</reference>
<organism evidence="5 6">
    <name type="scientific">Lapidilactobacillus dextrinicus DSM 20335</name>
    <dbReference type="NCBI Taxonomy" id="1423738"/>
    <lineage>
        <taxon>Bacteria</taxon>
        <taxon>Bacillati</taxon>
        <taxon>Bacillota</taxon>
        <taxon>Bacilli</taxon>
        <taxon>Lactobacillales</taxon>
        <taxon>Lactobacillaceae</taxon>
        <taxon>Lapidilactobacillus</taxon>
    </lineage>
</organism>
<gene>
    <name evidence="5" type="ORF">FC84_GL001376</name>
</gene>
<feature type="domain" description="ABC transporter" evidence="4">
    <location>
        <begin position="17"/>
        <end position="254"/>
    </location>
</feature>
<keyword evidence="2" id="KW-0547">Nucleotide-binding</keyword>
<dbReference type="GO" id="GO:0016887">
    <property type="term" value="F:ATP hydrolysis activity"/>
    <property type="evidence" value="ECO:0007669"/>
    <property type="project" value="InterPro"/>
</dbReference>
<dbReference type="Gene3D" id="3.40.50.300">
    <property type="entry name" value="P-loop containing nucleotide triphosphate hydrolases"/>
    <property type="match status" value="1"/>
</dbReference>
<keyword evidence="6" id="KW-1185">Reference proteome</keyword>
<dbReference type="InterPro" id="IPR027417">
    <property type="entry name" value="P-loop_NTPase"/>
</dbReference>
<evidence type="ECO:0000256" key="1">
    <source>
        <dbReference type="ARBA" id="ARBA00022448"/>
    </source>
</evidence>
<dbReference type="SUPFAM" id="SSF52540">
    <property type="entry name" value="P-loop containing nucleoside triphosphate hydrolases"/>
    <property type="match status" value="1"/>
</dbReference>
<accession>A0A0R2BIS8</accession>
<dbReference type="InterPro" id="IPR003439">
    <property type="entry name" value="ABC_transporter-like_ATP-bd"/>
</dbReference>
<dbReference type="Proteomes" id="UP000051813">
    <property type="component" value="Unassembled WGS sequence"/>
</dbReference>
<evidence type="ECO:0000259" key="4">
    <source>
        <dbReference type="PROSITE" id="PS50893"/>
    </source>
</evidence>
<dbReference type="PANTHER" id="PTHR42939:SF1">
    <property type="entry name" value="ABC TRANSPORTER ATP-BINDING PROTEIN ALBC-RELATED"/>
    <property type="match status" value="1"/>
</dbReference>
<keyword evidence="3" id="KW-0067">ATP-binding</keyword>
<dbReference type="GO" id="GO:0005524">
    <property type="term" value="F:ATP binding"/>
    <property type="evidence" value="ECO:0007669"/>
    <property type="project" value="UniProtKB-KW"/>
</dbReference>
<dbReference type="AlphaFoldDB" id="A0A0R2BIS8"/>
<name>A0A0R2BIS8_9LACO</name>
<dbReference type="PROSITE" id="PS50893">
    <property type="entry name" value="ABC_TRANSPORTER_2"/>
    <property type="match status" value="1"/>
</dbReference>
<dbReference type="STRING" id="1423738.FC84_GL001376"/>
<evidence type="ECO:0000313" key="6">
    <source>
        <dbReference type="Proteomes" id="UP000051813"/>
    </source>
</evidence>
<protein>
    <recommendedName>
        <fullName evidence="4">ABC transporter domain-containing protein</fullName>
    </recommendedName>
</protein>
<dbReference type="SMART" id="SM00382">
    <property type="entry name" value="AAA"/>
    <property type="match status" value="1"/>
</dbReference>
<evidence type="ECO:0000256" key="2">
    <source>
        <dbReference type="ARBA" id="ARBA00022741"/>
    </source>
</evidence>
<dbReference type="InterPro" id="IPR003593">
    <property type="entry name" value="AAA+_ATPase"/>
</dbReference>
<dbReference type="InterPro" id="IPR051782">
    <property type="entry name" value="ABC_Transporter_VariousFunc"/>
</dbReference>
<dbReference type="PANTHER" id="PTHR42939">
    <property type="entry name" value="ABC TRANSPORTER ATP-BINDING PROTEIN ALBC-RELATED"/>
    <property type="match status" value="1"/>
</dbReference>
<comment type="caution">
    <text evidence="5">The sequence shown here is derived from an EMBL/GenBank/DDBJ whole genome shotgun (WGS) entry which is preliminary data.</text>
</comment>
<dbReference type="PATRIC" id="fig|1423738.3.peg.1390"/>
<dbReference type="OrthoDB" id="9804819at2"/>